<protein>
    <submittedName>
        <fullName evidence="1">Uncharacterized protein</fullName>
    </submittedName>
</protein>
<reference evidence="2" key="1">
    <citation type="journal article" date="2019" name="Int. J. Syst. Evol. Microbiol.">
        <title>The Global Catalogue of Microorganisms (GCM) 10K type strain sequencing project: providing services to taxonomists for standard genome sequencing and annotation.</title>
        <authorList>
            <consortium name="The Broad Institute Genomics Platform"/>
            <consortium name="The Broad Institute Genome Sequencing Center for Infectious Disease"/>
            <person name="Wu L."/>
            <person name="Ma J."/>
        </authorList>
    </citation>
    <scope>NUCLEOTIDE SEQUENCE [LARGE SCALE GENOMIC DNA]</scope>
    <source>
        <strain evidence="2">JCM 18715</strain>
    </source>
</reference>
<organism evidence="1 2">
    <name type="scientific">Viridibacterium curvum</name>
    <dbReference type="NCBI Taxonomy" id="1101404"/>
    <lineage>
        <taxon>Bacteria</taxon>
        <taxon>Pseudomonadati</taxon>
        <taxon>Pseudomonadota</taxon>
        <taxon>Betaproteobacteria</taxon>
        <taxon>Rhodocyclales</taxon>
        <taxon>Rhodocyclaceae</taxon>
        <taxon>Viridibacterium</taxon>
    </lineage>
</organism>
<dbReference type="RefSeq" id="WP_345534601.1">
    <property type="nucleotide sequence ID" value="NZ_BAABLD010000017.1"/>
</dbReference>
<evidence type="ECO:0000313" key="1">
    <source>
        <dbReference type="EMBL" id="GAA5171839.1"/>
    </source>
</evidence>
<dbReference type="Proteomes" id="UP001500547">
    <property type="component" value="Unassembled WGS sequence"/>
</dbReference>
<proteinExistence type="predicted"/>
<name>A0ABP9R5N7_9RHOO</name>
<accession>A0ABP9R5N7</accession>
<evidence type="ECO:0000313" key="2">
    <source>
        <dbReference type="Proteomes" id="UP001500547"/>
    </source>
</evidence>
<comment type="caution">
    <text evidence="1">The sequence shown here is derived from an EMBL/GenBank/DDBJ whole genome shotgun (WGS) entry which is preliminary data.</text>
</comment>
<gene>
    <name evidence="1" type="ORF">GCM10025770_37070</name>
</gene>
<dbReference type="EMBL" id="BAABLD010000017">
    <property type="protein sequence ID" value="GAA5171839.1"/>
    <property type="molecule type" value="Genomic_DNA"/>
</dbReference>
<keyword evidence="2" id="KW-1185">Reference proteome</keyword>
<sequence>MNMKTVNFGDASADANAAYVKLDDVKPLVDALEKLIWQVHYGKFIDASAAATAATNLLATLRTPQAA</sequence>